<dbReference type="InterPro" id="IPR036249">
    <property type="entry name" value="Thioredoxin-like_sf"/>
</dbReference>
<comment type="catalytic activity">
    <reaction evidence="1">
        <text>RX + glutathione = an S-substituted glutathione + a halide anion + H(+)</text>
        <dbReference type="Rhea" id="RHEA:16437"/>
        <dbReference type="ChEBI" id="CHEBI:15378"/>
        <dbReference type="ChEBI" id="CHEBI:16042"/>
        <dbReference type="ChEBI" id="CHEBI:17792"/>
        <dbReference type="ChEBI" id="CHEBI:57925"/>
        <dbReference type="ChEBI" id="CHEBI:90779"/>
        <dbReference type="EC" id="2.5.1.18"/>
    </reaction>
</comment>
<feature type="domain" description="GST N-terminal" evidence="2">
    <location>
        <begin position="3"/>
        <end position="92"/>
    </location>
</feature>
<dbReference type="Gene3D" id="3.40.30.10">
    <property type="entry name" value="Glutaredoxin"/>
    <property type="match status" value="1"/>
</dbReference>
<protein>
    <recommendedName>
        <fullName evidence="1">Glutathione S-transferase</fullName>
        <ecNumber evidence="1">2.5.1.18</ecNumber>
    </recommendedName>
</protein>
<reference evidence="3 4" key="1">
    <citation type="journal article" date="2016" name="Sci. Rep.">
        <title>The genome sequence of the outbreeding globe artichoke constructed de novo incorporating a phase-aware low-pass sequencing strategy of F1 progeny.</title>
        <authorList>
            <person name="Scaglione D."/>
            <person name="Reyes-Chin-Wo S."/>
            <person name="Acquadro A."/>
            <person name="Froenicke L."/>
            <person name="Portis E."/>
            <person name="Beitel C."/>
            <person name="Tirone M."/>
            <person name="Mauro R."/>
            <person name="Lo Monaco A."/>
            <person name="Mauromicale G."/>
            <person name="Faccioli P."/>
            <person name="Cattivelli L."/>
            <person name="Rieseberg L."/>
            <person name="Michelmore R."/>
            <person name="Lanteri S."/>
        </authorList>
    </citation>
    <scope>NUCLEOTIDE SEQUENCE [LARGE SCALE GENOMIC DNA]</scope>
    <source>
        <strain evidence="3">2C</strain>
    </source>
</reference>
<dbReference type="EC" id="2.5.1.18" evidence="1"/>
<proteinExistence type="inferred from homology"/>
<keyword evidence="1" id="KW-0963">Cytoplasm</keyword>
<dbReference type="GO" id="GO:0004364">
    <property type="term" value="F:glutathione transferase activity"/>
    <property type="evidence" value="ECO:0007669"/>
    <property type="project" value="UniProtKB-UniRule"/>
</dbReference>
<dbReference type="GO" id="GO:0006749">
    <property type="term" value="P:glutathione metabolic process"/>
    <property type="evidence" value="ECO:0007669"/>
    <property type="project" value="TreeGrafter"/>
</dbReference>
<sequence length="101" mass="11348">MKVEVILLDRWLSSYAMRVKIALAEKGVGYECREENHPNKSPLLLQSNPIHKTIPVLVHNGKPISGRVLWGKGEDQEIAKKEFIQGLKELEGELGIKPCFG</sequence>
<comment type="similarity">
    <text evidence="1">Belongs to the GST superfamily.</text>
</comment>
<dbReference type="PANTHER" id="PTHR11260">
    <property type="entry name" value="GLUTATHIONE S-TRANSFERASE, GST, SUPERFAMILY, GST DOMAIN CONTAINING"/>
    <property type="match status" value="1"/>
</dbReference>
<comment type="function">
    <text evidence="1">Is involved in the conjugation of reduced glutathione to a wide number of exogenous and endogenous hydrophobic electrophiles.</text>
</comment>
<dbReference type="GO" id="GO:0005829">
    <property type="term" value="C:cytosol"/>
    <property type="evidence" value="ECO:0007669"/>
    <property type="project" value="UniProtKB-SubCell"/>
</dbReference>
<dbReference type="InterPro" id="IPR004045">
    <property type="entry name" value="Glutathione_S-Trfase_N"/>
</dbReference>
<dbReference type="PROSITE" id="PS50404">
    <property type="entry name" value="GST_NTER"/>
    <property type="match status" value="1"/>
</dbReference>
<keyword evidence="4" id="KW-1185">Reference proteome</keyword>
<dbReference type="AlphaFoldDB" id="A0A103YM23"/>
<dbReference type="Pfam" id="PF02798">
    <property type="entry name" value="GST_N"/>
    <property type="match status" value="1"/>
</dbReference>
<dbReference type="Proteomes" id="UP000243975">
    <property type="component" value="Unassembled WGS sequence"/>
</dbReference>
<gene>
    <name evidence="3" type="ORF">Ccrd_010076</name>
</gene>
<comment type="subcellular location">
    <subcellularLocation>
        <location evidence="1">Cytoplasm</location>
        <location evidence="1">Cytosol</location>
    </subcellularLocation>
</comment>
<comment type="caution">
    <text evidence="3">The sequence shown here is derived from an EMBL/GenBank/DDBJ whole genome shotgun (WGS) entry which is preliminary data.</text>
</comment>
<dbReference type="SUPFAM" id="SSF52833">
    <property type="entry name" value="Thioredoxin-like"/>
    <property type="match status" value="1"/>
</dbReference>
<dbReference type="Gramene" id="KVI11512">
    <property type="protein sequence ID" value="KVI11512"/>
    <property type="gene ID" value="Ccrd_010076"/>
</dbReference>
<evidence type="ECO:0000313" key="3">
    <source>
        <dbReference type="EMBL" id="KVI11512.1"/>
    </source>
</evidence>
<evidence type="ECO:0000259" key="2">
    <source>
        <dbReference type="PROSITE" id="PS50404"/>
    </source>
</evidence>
<dbReference type="PANTHER" id="PTHR11260:SF756">
    <property type="entry name" value="GLUTATHIONE S-TRANSFERASE PARA-RELATED"/>
    <property type="match status" value="1"/>
</dbReference>
<evidence type="ECO:0000256" key="1">
    <source>
        <dbReference type="RuleBase" id="RU369102"/>
    </source>
</evidence>
<evidence type="ECO:0000313" key="4">
    <source>
        <dbReference type="Proteomes" id="UP000243975"/>
    </source>
</evidence>
<keyword evidence="1" id="KW-0808">Transferase</keyword>
<dbReference type="STRING" id="59895.A0A103YM23"/>
<accession>A0A103YM23</accession>
<dbReference type="EMBL" id="LEKV01000102">
    <property type="protein sequence ID" value="KVI11512.1"/>
    <property type="molecule type" value="Genomic_DNA"/>
</dbReference>
<organism evidence="3 4">
    <name type="scientific">Cynara cardunculus var. scolymus</name>
    <name type="common">Globe artichoke</name>
    <name type="synonym">Cynara scolymus</name>
    <dbReference type="NCBI Taxonomy" id="59895"/>
    <lineage>
        <taxon>Eukaryota</taxon>
        <taxon>Viridiplantae</taxon>
        <taxon>Streptophyta</taxon>
        <taxon>Embryophyta</taxon>
        <taxon>Tracheophyta</taxon>
        <taxon>Spermatophyta</taxon>
        <taxon>Magnoliopsida</taxon>
        <taxon>eudicotyledons</taxon>
        <taxon>Gunneridae</taxon>
        <taxon>Pentapetalae</taxon>
        <taxon>asterids</taxon>
        <taxon>campanulids</taxon>
        <taxon>Asterales</taxon>
        <taxon>Asteraceae</taxon>
        <taxon>Carduoideae</taxon>
        <taxon>Cardueae</taxon>
        <taxon>Carduinae</taxon>
        <taxon>Cynara</taxon>
    </lineage>
</organism>
<name>A0A103YM23_CYNCS</name>
<dbReference type="InterPro" id="IPR045073">
    <property type="entry name" value="Omega/Tau-like"/>
</dbReference>
<dbReference type="OMA" id="CREENHP"/>